<feature type="compositionally biased region" description="Polar residues" evidence="1">
    <location>
        <begin position="76"/>
        <end position="89"/>
    </location>
</feature>
<sequence length="184" mass="20790">MVYLPDYVEYQYVPAPQLRTLFPMASDDTLDLLSKMFTYDPKARIMAQQALEHRYFSSVPAPTKPSLLPRPPPKGESQNNMPPDLNSQDGPVVFSPQRKMRRITIPHDGLEAIQIDKADEQTKEVKHSEGAASYDHSGGMPMSIDLAVVFGTKPPPRPTLNSADRSHLKRKLDLDPDFDFLQRE</sequence>
<keyword evidence="2" id="KW-0808">Transferase</keyword>
<name>A0AAQ3JTX5_9LILI</name>
<accession>A0AAQ3JTX5</accession>
<organism evidence="2 3">
    <name type="scientific">Canna indica</name>
    <name type="common">Indian-shot</name>
    <dbReference type="NCBI Taxonomy" id="4628"/>
    <lineage>
        <taxon>Eukaryota</taxon>
        <taxon>Viridiplantae</taxon>
        <taxon>Streptophyta</taxon>
        <taxon>Embryophyta</taxon>
        <taxon>Tracheophyta</taxon>
        <taxon>Spermatophyta</taxon>
        <taxon>Magnoliopsida</taxon>
        <taxon>Liliopsida</taxon>
        <taxon>Zingiberales</taxon>
        <taxon>Cannaceae</taxon>
        <taxon>Canna</taxon>
    </lineage>
</organism>
<feature type="region of interest" description="Disordered" evidence="1">
    <location>
        <begin position="149"/>
        <end position="184"/>
    </location>
</feature>
<feature type="region of interest" description="Disordered" evidence="1">
    <location>
        <begin position="60"/>
        <end position="90"/>
    </location>
</feature>
<gene>
    <name evidence="2" type="ORF">Cni_G04704</name>
</gene>
<protein>
    <submittedName>
        <fullName evidence="2">Cyclin-dependent kinase D-1 isoform X2</fullName>
    </submittedName>
</protein>
<dbReference type="InterPro" id="IPR011009">
    <property type="entry name" value="Kinase-like_dom_sf"/>
</dbReference>
<dbReference type="Gene3D" id="1.10.510.10">
    <property type="entry name" value="Transferase(Phosphotransferase) domain 1"/>
    <property type="match status" value="1"/>
</dbReference>
<evidence type="ECO:0000313" key="2">
    <source>
        <dbReference type="EMBL" id="WOK95997.1"/>
    </source>
</evidence>
<proteinExistence type="predicted"/>
<dbReference type="Proteomes" id="UP001327560">
    <property type="component" value="Chromosome 2"/>
</dbReference>
<evidence type="ECO:0000313" key="3">
    <source>
        <dbReference type="Proteomes" id="UP001327560"/>
    </source>
</evidence>
<evidence type="ECO:0000256" key="1">
    <source>
        <dbReference type="SAM" id="MobiDB-lite"/>
    </source>
</evidence>
<keyword evidence="2" id="KW-0418">Kinase</keyword>
<dbReference type="AlphaFoldDB" id="A0AAQ3JTX5"/>
<dbReference type="GO" id="GO:0016301">
    <property type="term" value="F:kinase activity"/>
    <property type="evidence" value="ECO:0007669"/>
    <property type="project" value="UniProtKB-KW"/>
</dbReference>
<keyword evidence="3" id="KW-1185">Reference proteome</keyword>
<reference evidence="2 3" key="1">
    <citation type="submission" date="2023-10" db="EMBL/GenBank/DDBJ databases">
        <title>Chromosome-scale genome assembly provides insights into flower coloration mechanisms of Canna indica.</title>
        <authorList>
            <person name="Li C."/>
        </authorList>
    </citation>
    <scope>NUCLEOTIDE SEQUENCE [LARGE SCALE GENOMIC DNA]</scope>
    <source>
        <tissue evidence="2">Flower</tissue>
    </source>
</reference>
<dbReference type="EMBL" id="CP136891">
    <property type="protein sequence ID" value="WOK95997.1"/>
    <property type="molecule type" value="Genomic_DNA"/>
</dbReference>
<dbReference type="SUPFAM" id="SSF56112">
    <property type="entry name" value="Protein kinase-like (PK-like)"/>
    <property type="match status" value="1"/>
</dbReference>